<dbReference type="Pfam" id="PF13589">
    <property type="entry name" value="HATPase_c_3"/>
    <property type="match status" value="1"/>
</dbReference>
<evidence type="ECO:0000313" key="2">
    <source>
        <dbReference type="EMBL" id="VWL92023.1"/>
    </source>
</evidence>
<name>A0A414G008_9ACTN</name>
<dbReference type="Gene3D" id="3.30.565.10">
    <property type="entry name" value="Histidine kinase-like ATPase, C-terminal domain"/>
    <property type="match status" value="1"/>
</dbReference>
<dbReference type="OrthoDB" id="5242013at2"/>
<dbReference type="EMBL" id="QSJI01000001">
    <property type="protein sequence ID" value="RHD57369.1"/>
    <property type="molecule type" value="Genomic_DNA"/>
</dbReference>
<gene>
    <name evidence="2" type="primary">mutL</name>
    <name evidence="1" type="ORF">DW787_00530</name>
    <name evidence="2" type="ORF">JKKLCJKK_00456</name>
</gene>
<organism evidence="1 3">
    <name type="scientific">Collinsella intestinalis</name>
    <dbReference type="NCBI Taxonomy" id="147207"/>
    <lineage>
        <taxon>Bacteria</taxon>
        <taxon>Bacillati</taxon>
        <taxon>Actinomycetota</taxon>
        <taxon>Coriobacteriia</taxon>
        <taxon>Coriobacteriales</taxon>
        <taxon>Coriobacteriaceae</taxon>
        <taxon>Collinsella</taxon>
    </lineage>
</organism>
<protein>
    <submittedName>
        <fullName evidence="1">ATP-binding protein</fullName>
    </submittedName>
    <submittedName>
        <fullName evidence="2">DNA mismatch repair protein MutL</fullName>
    </submittedName>
</protein>
<dbReference type="SUPFAM" id="SSF55874">
    <property type="entry name" value="ATPase domain of HSP90 chaperone/DNA topoisomerase II/histidine kinase"/>
    <property type="match status" value="1"/>
</dbReference>
<keyword evidence="1" id="KW-0067">ATP-binding</keyword>
<keyword evidence="1" id="KW-0547">Nucleotide-binding</keyword>
<dbReference type="Proteomes" id="UP000405524">
    <property type="component" value="Unassembled WGS sequence"/>
</dbReference>
<proteinExistence type="predicted"/>
<dbReference type="AlphaFoldDB" id="A0A414G008"/>
<dbReference type="EMBL" id="CABWIC010000007">
    <property type="protein sequence ID" value="VWL92023.1"/>
    <property type="molecule type" value="Genomic_DNA"/>
</dbReference>
<dbReference type="Proteomes" id="UP000286050">
    <property type="component" value="Unassembled WGS sequence"/>
</dbReference>
<evidence type="ECO:0000313" key="4">
    <source>
        <dbReference type="Proteomes" id="UP000405524"/>
    </source>
</evidence>
<dbReference type="InterPro" id="IPR036890">
    <property type="entry name" value="HATPase_C_sf"/>
</dbReference>
<accession>A0A414G008</accession>
<dbReference type="RefSeq" id="WP_006722652.1">
    <property type="nucleotide sequence ID" value="NZ_CABWIC010000007.1"/>
</dbReference>
<sequence length="362" mass="40029">MSDGNDLISFIASMSGEGNLRVEENLGDGFVRLRVSEAERRQAKHDIQHVEDIVVEMLRNARDAGARNIYLATSKEEGVRTLLFLDDGSGVPEDMRDRIFDARVTSKLESMRMDKWGVHGRGMALFSIRQNTQTAEVVTSAQGGGSSFRVVVDTASLGERADQSTWPTASKDEDGILSCVKGPHNINRAVCEFACEELHGCDVYLGTPTEIAATLYAHAASRVDTTRLLFLDSEQSLPVVDRLTCAADAGDFIRIASDMGIEISERTAHRILGGSIAPLKSIASRLLREKEPAIGEPAQIDLTRDRRGLKISKEDIASFSRTMERDFTDLASRYFLTLSREPKVRVTKDRITVTFDIDKEDT</sequence>
<reference evidence="2 4" key="2">
    <citation type="submission" date="2019-10" db="EMBL/GenBank/DDBJ databases">
        <authorList>
            <person name="Wolf R A."/>
        </authorList>
    </citation>
    <scope>NUCLEOTIDE SEQUENCE [LARGE SCALE GENOMIC DNA]</scope>
    <source>
        <strain evidence="2">Collinsella_intestinalis_DSM_13632</strain>
    </source>
</reference>
<dbReference type="GO" id="GO:0005524">
    <property type="term" value="F:ATP binding"/>
    <property type="evidence" value="ECO:0007669"/>
    <property type="project" value="UniProtKB-KW"/>
</dbReference>
<evidence type="ECO:0000313" key="3">
    <source>
        <dbReference type="Proteomes" id="UP000286050"/>
    </source>
</evidence>
<dbReference type="GeneID" id="77465443"/>
<evidence type="ECO:0000313" key="1">
    <source>
        <dbReference type="EMBL" id="RHD57369.1"/>
    </source>
</evidence>
<reference evidence="1 3" key="1">
    <citation type="submission" date="2018-08" db="EMBL/GenBank/DDBJ databases">
        <title>A genome reference for cultivated species of the human gut microbiota.</title>
        <authorList>
            <person name="Zou Y."/>
            <person name="Xue W."/>
            <person name="Luo G."/>
        </authorList>
    </citation>
    <scope>NUCLEOTIDE SEQUENCE [LARGE SCALE GENOMIC DNA]</scope>
    <source>
        <strain evidence="1 3">AM30-5LB</strain>
    </source>
</reference>